<accession>A0A8C9KM37</accession>
<keyword evidence="3" id="KW-1185">Reference proteome</keyword>
<organism evidence="2 3">
    <name type="scientific">Panthera tigris altaica</name>
    <name type="common">Siberian tiger</name>
    <dbReference type="NCBI Taxonomy" id="74533"/>
    <lineage>
        <taxon>Eukaryota</taxon>
        <taxon>Metazoa</taxon>
        <taxon>Chordata</taxon>
        <taxon>Craniata</taxon>
        <taxon>Vertebrata</taxon>
        <taxon>Euteleostomi</taxon>
        <taxon>Mammalia</taxon>
        <taxon>Eutheria</taxon>
        <taxon>Laurasiatheria</taxon>
        <taxon>Carnivora</taxon>
        <taxon>Feliformia</taxon>
        <taxon>Felidae</taxon>
        <taxon>Pantherinae</taxon>
        <taxon>Panthera</taxon>
    </lineage>
</organism>
<feature type="compositionally biased region" description="Low complexity" evidence="1">
    <location>
        <begin position="59"/>
        <end position="71"/>
    </location>
</feature>
<dbReference type="PANTHER" id="PTHR33820:SF4">
    <property type="entry name" value="COILED-COIL DOMAIN-CONTAINING PROTEIN 17"/>
    <property type="match status" value="1"/>
</dbReference>
<reference evidence="2" key="1">
    <citation type="submission" date="2025-08" db="UniProtKB">
        <authorList>
            <consortium name="Ensembl"/>
        </authorList>
    </citation>
    <scope>IDENTIFICATION</scope>
</reference>
<sequence>MASYSGEPGLLSCGSCDMVFRSWALLATHTQRFCIGHLTREVTPGAQPSTGRLWPNRMSSSPSLEASSLAPKAGFVDPPPPTEEPLNEGLGPHHSFDLPPLA</sequence>
<proteinExistence type="predicted"/>
<evidence type="ECO:0008006" key="4">
    <source>
        <dbReference type="Google" id="ProtNLM"/>
    </source>
</evidence>
<dbReference type="InterPro" id="IPR038800">
    <property type="entry name" value="CCDC17"/>
</dbReference>
<dbReference type="PANTHER" id="PTHR33820">
    <property type="entry name" value="COILED-COIL DOMAIN-CONTAINING PROTEIN 17"/>
    <property type="match status" value="1"/>
</dbReference>
<protein>
    <recommendedName>
        <fullName evidence="4">Coiled-coil domain-containing protein 17</fullName>
    </recommendedName>
</protein>
<name>A0A8C9KM37_PANTA</name>
<dbReference type="Proteomes" id="UP000675900">
    <property type="component" value="Unassembled WGS sequence"/>
</dbReference>
<dbReference type="AlphaFoldDB" id="A0A8C9KM37"/>
<evidence type="ECO:0000256" key="1">
    <source>
        <dbReference type="SAM" id="MobiDB-lite"/>
    </source>
</evidence>
<feature type="region of interest" description="Disordered" evidence="1">
    <location>
        <begin position="39"/>
        <end position="102"/>
    </location>
</feature>
<reference evidence="2" key="2">
    <citation type="submission" date="2025-09" db="UniProtKB">
        <authorList>
            <consortium name="Ensembl"/>
        </authorList>
    </citation>
    <scope>IDENTIFICATION</scope>
</reference>
<dbReference type="GeneTree" id="ENSGT00940000171199"/>
<evidence type="ECO:0000313" key="2">
    <source>
        <dbReference type="Ensembl" id="ENSPTIP00000021355.1"/>
    </source>
</evidence>
<evidence type="ECO:0000313" key="3">
    <source>
        <dbReference type="Proteomes" id="UP000675900"/>
    </source>
</evidence>
<dbReference type="Ensembl" id="ENSPTIT00000025732.1">
    <property type="protein sequence ID" value="ENSPTIP00000021355.1"/>
    <property type="gene ID" value="ENSPTIG00000018539.1"/>
</dbReference>